<dbReference type="eggNOG" id="COG1560">
    <property type="taxonomic scope" value="Bacteria"/>
</dbReference>
<comment type="subcellular location">
    <subcellularLocation>
        <location evidence="1">Cell inner membrane</location>
    </subcellularLocation>
</comment>
<evidence type="ECO:0000256" key="3">
    <source>
        <dbReference type="ARBA" id="ARBA00022519"/>
    </source>
</evidence>
<dbReference type="GO" id="GO:0016746">
    <property type="term" value="F:acyltransferase activity"/>
    <property type="evidence" value="ECO:0007669"/>
    <property type="project" value="UniProtKB-KW"/>
</dbReference>
<sequence length="301" mass="33081">MIEVGTLKDRIQYVVLTVFLGLLGALPYRWRVPLAGWIVAWIVAPVLGWRRRISDNLDHVMPDLPRAKRRQLLRSVPNNLGRLFIELFSPKDMQGIVANTPFTGAGAAALKAAMADGKAVICVSGHFGNYDVFRSAVVQQGGDVAGLYRPLNNKLIHARYIAAISAVGGKLFSRGRHGFAGMIRHLQGGGLMALLIDQHMSRGVRLSFFGEPAYTALSAGQMALKYEALLFPVYGIRQPDGLSYVIEVEAQVPVSDATTMTQALNDSLEAQVRAHPEQWLWTHRRWKGRTATKGAAKVKAK</sequence>
<dbReference type="EMBL" id="CP003740">
    <property type="protein sequence ID" value="AGI69267.1"/>
    <property type="molecule type" value="Genomic_DNA"/>
</dbReference>
<protein>
    <submittedName>
        <fullName evidence="7">Putative lipid A biosynthesis lauroyl acyltransferase</fullName>
    </submittedName>
</protein>
<keyword evidence="3" id="KW-0997">Cell inner membrane</keyword>
<dbReference type="Proteomes" id="UP000005307">
    <property type="component" value="Chromosome"/>
</dbReference>
<dbReference type="PANTHER" id="PTHR30606">
    <property type="entry name" value="LIPID A BIOSYNTHESIS LAUROYL ACYLTRANSFERASE"/>
    <property type="match status" value="1"/>
</dbReference>
<evidence type="ECO:0000256" key="5">
    <source>
        <dbReference type="ARBA" id="ARBA00023136"/>
    </source>
</evidence>
<dbReference type="PANTHER" id="PTHR30606:SF10">
    <property type="entry name" value="PHOSPHATIDYLINOSITOL MANNOSIDE ACYLTRANSFERASE"/>
    <property type="match status" value="1"/>
</dbReference>
<keyword evidence="6 7" id="KW-0012">Acyltransferase</keyword>
<keyword evidence="4 7" id="KW-0808">Transferase</keyword>
<keyword evidence="2" id="KW-1003">Cell membrane</keyword>
<dbReference type="AlphaFoldDB" id="M9RAP1"/>
<evidence type="ECO:0000313" key="8">
    <source>
        <dbReference type="Proteomes" id="UP000005307"/>
    </source>
</evidence>
<name>M9RAP1_9RHOB</name>
<keyword evidence="5" id="KW-0472">Membrane</keyword>
<evidence type="ECO:0000256" key="1">
    <source>
        <dbReference type="ARBA" id="ARBA00004533"/>
    </source>
</evidence>
<dbReference type="Pfam" id="PF03279">
    <property type="entry name" value="Lip_A_acyltrans"/>
    <property type="match status" value="1"/>
</dbReference>
<dbReference type="STRING" id="391626.OAN307_c38230"/>
<dbReference type="GO" id="GO:0005886">
    <property type="term" value="C:plasma membrane"/>
    <property type="evidence" value="ECO:0007669"/>
    <property type="project" value="UniProtKB-SubCell"/>
</dbReference>
<organism evidence="7 8">
    <name type="scientific">Octadecabacter antarcticus 307</name>
    <dbReference type="NCBI Taxonomy" id="391626"/>
    <lineage>
        <taxon>Bacteria</taxon>
        <taxon>Pseudomonadati</taxon>
        <taxon>Pseudomonadota</taxon>
        <taxon>Alphaproteobacteria</taxon>
        <taxon>Rhodobacterales</taxon>
        <taxon>Roseobacteraceae</taxon>
        <taxon>Octadecabacter</taxon>
    </lineage>
</organism>
<dbReference type="RefSeq" id="WP_015501209.1">
    <property type="nucleotide sequence ID" value="NC_020911.1"/>
</dbReference>
<dbReference type="GO" id="GO:0009247">
    <property type="term" value="P:glycolipid biosynthetic process"/>
    <property type="evidence" value="ECO:0007669"/>
    <property type="project" value="UniProtKB-ARBA"/>
</dbReference>
<dbReference type="KEGG" id="oat:OAN307_c38230"/>
<evidence type="ECO:0000313" key="7">
    <source>
        <dbReference type="EMBL" id="AGI69267.1"/>
    </source>
</evidence>
<accession>M9RAP1</accession>
<evidence type="ECO:0000256" key="4">
    <source>
        <dbReference type="ARBA" id="ARBA00022679"/>
    </source>
</evidence>
<evidence type="ECO:0000256" key="2">
    <source>
        <dbReference type="ARBA" id="ARBA00022475"/>
    </source>
</evidence>
<reference evidence="7 8" key="1">
    <citation type="journal article" date="2013" name="PLoS ONE">
        <title>Poles Apart: Arctic and Antarctic Octadecabacter strains Share High Genome Plasticity and a New Type of Xanthorhodopsin.</title>
        <authorList>
            <person name="Vollmers J."/>
            <person name="Voget S."/>
            <person name="Dietrich S."/>
            <person name="Gollnow K."/>
            <person name="Smits M."/>
            <person name="Meyer K."/>
            <person name="Brinkhoff T."/>
            <person name="Simon M."/>
            <person name="Daniel R."/>
        </authorList>
    </citation>
    <scope>NUCLEOTIDE SEQUENCE [LARGE SCALE GENOMIC DNA]</scope>
    <source>
        <strain evidence="7 8">307</strain>
    </source>
</reference>
<proteinExistence type="predicted"/>
<keyword evidence="8" id="KW-1185">Reference proteome</keyword>
<dbReference type="HOGENOM" id="CLU_049421_4_2_5"/>
<gene>
    <name evidence="7" type="ORF">OAN307_c38230</name>
</gene>
<evidence type="ECO:0000256" key="6">
    <source>
        <dbReference type="ARBA" id="ARBA00023315"/>
    </source>
</evidence>
<dbReference type="CDD" id="cd07984">
    <property type="entry name" value="LPLAT_LABLAT-like"/>
    <property type="match status" value="1"/>
</dbReference>
<dbReference type="InterPro" id="IPR004960">
    <property type="entry name" value="LipA_acyltrans"/>
</dbReference>
<dbReference type="PIRSF" id="PIRSF026649">
    <property type="entry name" value="MsbB"/>
    <property type="match status" value="1"/>
</dbReference>